<name>A0AC34Q2I3_9BILA</name>
<reference evidence="2" key="1">
    <citation type="submission" date="2022-11" db="UniProtKB">
        <authorList>
            <consortium name="WormBaseParasite"/>
        </authorList>
    </citation>
    <scope>IDENTIFICATION</scope>
</reference>
<accession>A0AC34Q2I3</accession>
<evidence type="ECO:0000313" key="2">
    <source>
        <dbReference type="WBParaSite" id="JU765_v2.g12297.t1"/>
    </source>
</evidence>
<evidence type="ECO:0000313" key="1">
    <source>
        <dbReference type="Proteomes" id="UP000887576"/>
    </source>
</evidence>
<dbReference type="Proteomes" id="UP000887576">
    <property type="component" value="Unplaced"/>
</dbReference>
<protein>
    <submittedName>
        <fullName evidence="2">Histidine--tRNA ligase</fullName>
    </submittedName>
</protein>
<dbReference type="WBParaSite" id="JU765_v2.g12297.t1">
    <property type="protein sequence ID" value="JU765_v2.g12297.t1"/>
    <property type="gene ID" value="JU765_v2.g12297"/>
</dbReference>
<organism evidence="1 2">
    <name type="scientific">Panagrolaimus sp. JU765</name>
    <dbReference type="NCBI Taxonomy" id="591449"/>
    <lineage>
        <taxon>Eukaryota</taxon>
        <taxon>Metazoa</taxon>
        <taxon>Ecdysozoa</taxon>
        <taxon>Nematoda</taxon>
        <taxon>Chromadorea</taxon>
        <taxon>Rhabditida</taxon>
        <taxon>Tylenchina</taxon>
        <taxon>Panagrolaimomorpha</taxon>
        <taxon>Panagrolaimoidea</taxon>
        <taxon>Panagrolaimidae</taxon>
        <taxon>Panagrolaimus</taxon>
    </lineage>
</organism>
<sequence>MQCQFIRFFVCWISGLEMSNNPIPGPGSGSTSTGSADTMTSSGTTSSTATSTTTTGSTETTSTNATSTAVCSTDPKSTTSSSTNTDSELLKEKRAKAAEKKGKTERKITLKTAKGTQDFAPKEMYIRQSVINICTEAFKRHGAEALDTPTMELLELLGGKYGEEGGKLIYTLEEFGGESLGLRYDLTVPLARYLAQNKIQFFKRWQIAKVFRRDNPVMTKGRYREFLQCDFDIAGSYAPMVPEAECLRVIFEVLKKLEIGDFEIRINHRKLLEQFFIACDIPEEKFKTVCSSVDKLDKQPWSEISNELVVQKKIDADSVKRLERFICLRTLHPGKTNEELLEHLLIKHAASDNTIGDIVDDLKDLVGYCHALGVTNIVFDTCLARGLDYYTGVIYEAVMKTSTTVGTADDSIPIGSVAAGGRYDNLVKNLAGRNVPCCGVSFGIERLFCYVKAKYDAQETPLRTVETQVYVGTPQKEMTSELLAIARQLWDRGIKAEMVMKANPKLLDQMHYCEDHHIPLAVIIGECELKEGVVKIRNVATREEVDVRREAMVDELLRRLSELRA</sequence>
<proteinExistence type="predicted"/>